<dbReference type="EMBL" id="LWLV01000491">
    <property type="protein sequence ID" value="OTA41416.1"/>
    <property type="molecule type" value="Genomic_DNA"/>
</dbReference>
<protein>
    <recommendedName>
        <fullName evidence="1">DUF4261 domain-containing protein</fullName>
    </recommendedName>
</protein>
<dbReference type="Proteomes" id="UP000194267">
    <property type="component" value="Unassembled WGS sequence"/>
</dbReference>
<reference evidence="3" key="1">
    <citation type="submission" date="2016-04" db="EMBL/GenBank/DDBJ databases">
        <authorList>
            <person name="Antunes L.P."/>
            <person name="Martins L.F."/>
            <person name="Pereira R.V."/>
            <person name="Thomas A.M."/>
            <person name="Barbosa D."/>
            <person name="Nascimento L."/>
            <person name="Silva G.M."/>
            <person name="Condomitti G.W."/>
            <person name="Digiampietri L.A."/>
            <person name="Lombardi K.C."/>
            <person name="Ramos P.L."/>
            <person name="Quaggio R.B."/>
            <person name="Oliveira J.C."/>
            <person name="Pascon R.C."/>
            <person name="Cruz J.B."/>
            <person name="Silva A.M."/>
            <person name="Setubal J.C."/>
        </authorList>
    </citation>
    <scope>NUCLEOTIDE SEQUENCE [LARGE SCALE GENOMIC DNA]</scope>
</reference>
<evidence type="ECO:0000259" key="1">
    <source>
        <dbReference type="Pfam" id="PF14080"/>
    </source>
</evidence>
<dbReference type="AlphaFoldDB" id="A0A1Y2T6L3"/>
<evidence type="ECO:0000313" key="2">
    <source>
        <dbReference type="EMBL" id="OTA41416.1"/>
    </source>
</evidence>
<feature type="domain" description="DUF4261" evidence="1">
    <location>
        <begin position="180"/>
        <end position="254"/>
    </location>
</feature>
<comment type="caution">
    <text evidence="2">The sequence shown here is derived from an EMBL/GenBank/DDBJ whole genome shotgun (WGS) entry which is preliminary data.</text>
</comment>
<sequence>MGDQSSLLLASLLLREPVMPDPAAVSARLAARCGGRYTVSWDEAEGEGDITLSCSVSGHTVVLGLMRAPVPAADLEAACARNPFWPEAAEVCRQHRAHLMVTLMKGWGDPIRRHLVLTDFVAALSEAVGGLAVLWGPVGVLQSAEYFREQAAEASADHLPLFLWVEFALVRHDGVPFVATYGLDAFGVMEVEGGSSRMKPIQLLERVFDVAHYLCLEGPVLNDGDTIGGSERERIPVRHTDSILDRPGPVIRIEFDAAGGRRGLLSRLFGR</sequence>
<evidence type="ECO:0000313" key="3">
    <source>
        <dbReference type="Proteomes" id="UP000194267"/>
    </source>
</evidence>
<proteinExistence type="predicted"/>
<dbReference type="Pfam" id="PF14080">
    <property type="entry name" value="DUF4261"/>
    <property type="match status" value="1"/>
</dbReference>
<organism evidence="2 3">
    <name type="scientific">Symbiobacterium thermophilum</name>
    <dbReference type="NCBI Taxonomy" id="2734"/>
    <lineage>
        <taxon>Bacteria</taxon>
        <taxon>Bacillati</taxon>
        <taxon>Bacillota</taxon>
        <taxon>Clostridia</taxon>
        <taxon>Eubacteriales</taxon>
        <taxon>Symbiobacteriaceae</taxon>
        <taxon>Symbiobacterium</taxon>
    </lineage>
</organism>
<dbReference type="OMA" id="YEIMAYK"/>
<name>A0A1Y2T6L3_SYMTR</name>
<dbReference type="InterPro" id="IPR025357">
    <property type="entry name" value="DUF4261"/>
</dbReference>
<accession>A0A1Y2T6L3</accession>
<gene>
    <name evidence="2" type="ORF">A6D92_06950</name>
</gene>